<name>A0A918S8D2_9FLAO</name>
<reference evidence="1" key="1">
    <citation type="journal article" date="2014" name="Int. J. Syst. Evol. Microbiol.">
        <title>Complete genome sequence of Corynebacterium casei LMG S-19264T (=DSM 44701T), isolated from a smear-ripened cheese.</title>
        <authorList>
            <consortium name="US DOE Joint Genome Institute (JGI-PGF)"/>
            <person name="Walter F."/>
            <person name="Albersmeier A."/>
            <person name="Kalinowski J."/>
            <person name="Ruckert C."/>
        </authorList>
    </citation>
    <scope>NUCLEOTIDE SEQUENCE</scope>
    <source>
        <strain evidence="1">KCTC 12719</strain>
    </source>
</reference>
<comment type="caution">
    <text evidence="1">The sequence shown here is derived from an EMBL/GenBank/DDBJ whole genome shotgun (WGS) entry which is preliminary data.</text>
</comment>
<dbReference type="EMBL" id="BMXB01000002">
    <property type="protein sequence ID" value="GHA29923.1"/>
    <property type="molecule type" value="Genomic_DNA"/>
</dbReference>
<dbReference type="Proteomes" id="UP000610456">
    <property type="component" value="Unassembled WGS sequence"/>
</dbReference>
<dbReference type="PROSITE" id="PS51257">
    <property type="entry name" value="PROKAR_LIPOPROTEIN"/>
    <property type="match status" value="1"/>
</dbReference>
<protein>
    <submittedName>
        <fullName evidence="1">Uncharacterized protein</fullName>
    </submittedName>
</protein>
<dbReference type="RefSeq" id="WP_189603509.1">
    <property type="nucleotide sequence ID" value="NZ_BMXB01000002.1"/>
</dbReference>
<sequence>MRNFKLLFAYLGVFGLLFTSCTKDEETVTDNGEKATLSFATLLNDMVSNKASMKQAVDEIPECSDEAPAYVHVVLSGTENVGTTTNPLVVDVSPNPGDYDGDGENEYFTEESTQLELTPGTYTLEHFVVFDANDNIIWVAPIMGGSMAGFVDTTLPMDFNLGTGVKKYVDVEVLCYDDRLVNEYGYLFFDLETTEAIEFCVFGNFCPPSGRHYPAEYSVDVWSYADGEIGSPLFSGSNTVELDENGDYAGSVLCMALPDTEGEDQYYIEITLLSSDAYGNVEERIIREGVFNDDEVRGLFDGENNLDYYHFREGCENGDTPPIIPDPTDEAEHYKTCLYQTNGSGALGFAYFSLEGNVLTSTVIGVGLTPNMEHPQHIHGFEDGRDAMCPPSEADVDNDGLISLAEGLPFYGPVLLPLVEDDDSFPVANGMGMYTQVQTYTLGSADDLDPLQNRVVVIHGGMVNGEYVATLPVACGDIMYLEDY</sequence>
<evidence type="ECO:0000313" key="2">
    <source>
        <dbReference type="Proteomes" id="UP000610456"/>
    </source>
</evidence>
<organism evidence="1 2">
    <name type="scientific">Salinimicrobium marinum</name>
    <dbReference type="NCBI Taxonomy" id="680283"/>
    <lineage>
        <taxon>Bacteria</taxon>
        <taxon>Pseudomonadati</taxon>
        <taxon>Bacteroidota</taxon>
        <taxon>Flavobacteriia</taxon>
        <taxon>Flavobacteriales</taxon>
        <taxon>Flavobacteriaceae</taxon>
        <taxon>Salinimicrobium</taxon>
    </lineage>
</organism>
<proteinExistence type="predicted"/>
<reference evidence="1" key="2">
    <citation type="submission" date="2020-09" db="EMBL/GenBank/DDBJ databases">
        <authorList>
            <person name="Sun Q."/>
            <person name="Kim S."/>
        </authorList>
    </citation>
    <scope>NUCLEOTIDE SEQUENCE</scope>
    <source>
        <strain evidence="1">KCTC 12719</strain>
    </source>
</reference>
<accession>A0A918S8D2</accession>
<evidence type="ECO:0000313" key="1">
    <source>
        <dbReference type="EMBL" id="GHA29923.1"/>
    </source>
</evidence>
<dbReference type="AlphaFoldDB" id="A0A918S8D2"/>
<keyword evidence="2" id="KW-1185">Reference proteome</keyword>
<gene>
    <name evidence="1" type="ORF">GCM10007103_09010</name>
</gene>